<dbReference type="SMART" id="SM00261">
    <property type="entry name" value="FU"/>
    <property type="match status" value="12"/>
</dbReference>
<dbReference type="PANTHER" id="PTHR15332:SF175">
    <property type="entry name" value="PROPROTEIN CONVERTASE SUBTILISIN_KEXIN TYPE 5-LIKE"/>
    <property type="match status" value="1"/>
</dbReference>
<evidence type="ECO:0000259" key="4">
    <source>
        <dbReference type="SMART" id="SM00181"/>
    </source>
</evidence>
<name>A0AAU9IU65_9CILI</name>
<proteinExistence type="predicted"/>
<evidence type="ECO:0000256" key="1">
    <source>
        <dbReference type="ARBA" id="ARBA00023157"/>
    </source>
</evidence>
<feature type="domain" description="EGF-like" evidence="4">
    <location>
        <begin position="787"/>
        <end position="835"/>
    </location>
</feature>
<keyword evidence="6" id="KW-1185">Reference proteome</keyword>
<feature type="chain" id="PRO_5043908385" description="EGF-like domain-containing protein" evidence="3">
    <location>
        <begin position="17"/>
        <end position="2444"/>
    </location>
</feature>
<evidence type="ECO:0000256" key="2">
    <source>
        <dbReference type="SAM" id="Phobius"/>
    </source>
</evidence>
<keyword evidence="2" id="KW-1133">Transmembrane helix</keyword>
<protein>
    <recommendedName>
        <fullName evidence="4">EGF-like domain-containing protein</fullName>
    </recommendedName>
</protein>
<accession>A0AAU9IU65</accession>
<evidence type="ECO:0000313" key="5">
    <source>
        <dbReference type="EMBL" id="CAG9317242.1"/>
    </source>
</evidence>
<dbReference type="Pfam" id="PF13385">
    <property type="entry name" value="Laminin_G_3"/>
    <property type="match status" value="2"/>
</dbReference>
<feature type="transmembrane region" description="Helical" evidence="2">
    <location>
        <begin position="2389"/>
        <end position="2408"/>
    </location>
</feature>
<organism evidence="5 6">
    <name type="scientific">Blepharisma stoltei</name>
    <dbReference type="NCBI Taxonomy" id="1481888"/>
    <lineage>
        <taxon>Eukaryota</taxon>
        <taxon>Sar</taxon>
        <taxon>Alveolata</taxon>
        <taxon>Ciliophora</taxon>
        <taxon>Postciliodesmatophora</taxon>
        <taxon>Heterotrichea</taxon>
        <taxon>Heterotrichida</taxon>
        <taxon>Blepharismidae</taxon>
        <taxon>Blepharisma</taxon>
    </lineage>
</organism>
<evidence type="ECO:0000256" key="3">
    <source>
        <dbReference type="SAM" id="SignalP"/>
    </source>
</evidence>
<dbReference type="InterPro" id="IPR000742">
    <property type="entry name" value="EGF"/>
</dbReference>
<dbReference type="Pfam" id="PF02010">
    <property type="entry name" value="REJ"/>
    <property type="match status" value="1"/>
</dbReference>
<feature type="domain" description="EGF-like" evidence="4">
    <location>
        <begin position="506"/>
        <end position="550"/>
    </location>
</feature>
<dbReference type="SUPFAM" id="SSF49899">
    <property type="entry name" value="Concanavalin A-like lectins/glucanases"/>
    <property type="match status" value="2"/>
</dbReference>
<feature type="domain" description="EGF-like" evidence="4">
    <location>
        <begin position="659"/>
        <end position="692"/>
    </location>
</feature>
<feature type="domain" description="EGF-like" evidence="4">
    <location>
        <begin position="882"/>
        <end position="913"/>
    </location>
</feature>
<dbReference type="InterPro" id="IPR009030">
    <property type="entry name" value="Growth_fac_rcpt_cys_sf"/>
</dbReference>
<feature type="domain" description="EGF-like" evidence="4">
    <location>
        <begin position="1046"/>
        <end position="1079"/>
    </location>
</feature>
<feature type="domain" description="EGF-like" evidence="4">
    <location>
        <begin position="836"/>
        <end position="866"/>
    </location>
</feature>
<dbReference type="CDD" id="cd00064">
    <property type="entry name" value="FU"/>
    <property type="match status" value="8"/>
</dbReference>
<evidence type="ECO:0000313" key="6">
    <source>
        <dbReference type="Proteomes" id="UP001162131"/>
    </source>
</evidence>
<keyword evidence="2" id="KW-0472">Membrane</keyword>
<dbReference type="Gene3D" id="2.60.120.200">
    <property type="match status" value="2"/>
</dbReference>
<keyword evidence="3" id="KW-0732">Signal</keyword>
<reference evidence="5" key="1">
    <citation type="submission" date="2021-09" db="EMBL/GenBank/DDBJ databases">
        <authorList>
            <consortium name="AG Swart"/>
            <person name="Singh M."/>
            <person name="Singh A."/>
            <person name="Seah K."/>
            <person name="Emmerich C."/>
        </authorList>
    </citation>
    <scope>NUCLEOTIDE SEQUENCE</scope>
    <source>
        <strain evidence="5">ATCC30299</strain>
    </source>
</reference>
<feature type="transmembrane region" description="Helical" evidence="2">
    <location>
        <begin position="2297"/>
        <end position="2316"/>
    </location>
</feature>
<keyword evidence="1" id="KW-1015">Disulfide bond</keyword>
<dbReference type="SUPFAM" id="SSF57184">
    <property type="entry name" value="Growth factor receptor domain"/>
    <property type="match status" value="6"/>
</dbReference>
<dbReference type="SMART" id="SM00181">
    <property type="entry name" value="EGF"/>
    <property type="match status" value="8"/>
</dbReference>
<dbReference type="PANTHER" id="PTHR15332">
    <property type="entry name" value="PROPROTEIN CONVERTASE SUBTILISIN_KEXIN TYPE 5-LIKE"/>
    <property type="match status" value="1"/>
</dbReference>
<dbReference type="EMBL" id="CAJZBQ010000018">
    <property type="protein sequence ID" value="CAG9317242.1"/>
    <property type="molecule type" value="Genomic_DNA"/>
</dbReference>
<feature type="transmembrane region" description="Helical" evidence="2">
    <location>
        <begin position="1930"/>
        <end position="1952"/>
    </location>
</feature>
<gene>
    <name evidence="5" type="ORF">BSTOLATCC_MIC18496</name>
</gene>
<feature type="signal peptide" evidence="3">
    <location>
        <begin position="1"/>
        <end position="16"/>
    </location>
</feature>
<dbReference type="Gene3D" id="2.10.220.10">
    <property type="entry name" value="Hormone Receptor, Insulin-like Growth Factor Receptor 1, Chain A, domain 2"/>
    <property type="match status" value="8"/>
</dbReference>
<sequence>MIVLLLFLAISATATTNTYLTFSSTSNPSSAEITLTTDISYFASNYQDYTIEFWMRPTWNTKTVSVKNVTRDSADWVLQYTPGTQTLLLNRQTTYINYCQFTYVPVGVWTHIMFAKTYSTLKFTCYMNGLSTNVTETGTASLIGYYPKYVYLGSTYEGNILDFRFWLADVRTEANVLKYMNHYFSSSFPSTLSLYWRLMNPSSTTATTLTESVAGNSASIGSSFVKASLWVSETSNDIVCATSQYIASGTCTACSSSCSMCTNSGLSCTSTASNYFDRGLDSTNTVYWVPTSGSAATFEFWVMPNTWDVSSQPVLYFQPVLLIQRKADTSNIVFINSASNENLQLSMPAKEWAHIAFTRSGTSNIIANIYFNGVLKYTGQWSSTFETIVDIWLGKTSSTSANFNGVLQELRLWSAVRTSSEIASYMNLKMGSTLPSTLSEYWPLNEGSGTTINDKKNSVSIYKSIIGNLWRSLDCTTEGCKILCTEGYYMNSTTGVCTACDVSCGLCNAYGASSCLTCATTYPYQISDSPICYSSCPSGYVLLTGTTTCAKCASNQFISSGSCVNCDSSCLTCSGSSSSQCLSCASGYTLVSGTCAANCQTGQYRDTPTTCKTCDSSCYTCSGSSSTCISCSSTLVLYNSQCVSSCPEATYNSGTSCISCDTSCATCNGGTNLNCVTCASGYPYRDSTGKCVASCPNLLVPSQNLCVDFCPTNYYASNSQCLPCDPSCSGCTGAGASNCAGCSNSYLYNGACYATCPSNTFVSGTSCANCDSTCSGCSGSASNQCTACATAYPYRESGTNLCVATCHATYYLVADLKSCVTSCPLGYYISGTNCLPCDTSCASCSGTSTSCTTCAAGQFLYSSQCLTSCPSTTYVEEGLCLACSTSCSTCNGPSSSNCTACPTGYYLSSGVCSPGCASGSYTLNGVCYTLCPSGYYGTSSFTCIACDSTCLNCNGPLATNCISCPTGKVLYSTSCVDQCPTQYYQDSSTNKCIQCASGCDVCTGSSIESCSQCSNSMLIYIGRDGTGSCVSTCPTGSYQNNTSCALCASSLCQQCTDQTSCQMCASGSYMSYLDSSQCLSSCSSGQLQDSTQRKCYGYTSRYPTGSINLSDLTKIQIAYPVSIIKGIGTINVYKITTDATTNILSLDTDSTSILLLSNTISIAVSSQLFSYSSTYGIEIIAGTITTSTGASNVLISKTDWIFTVNGYTYLPLVTIINKGLKGIEVPKSQSFVLDASNSYDPSGSLASVTLSYSWTCNDLSSNYQDYMTGISTTWADYVLKVSTTQPPTKTCTFWNYNSPPTTMVYTENNVLSVDTVLQYIFTMSDNNKRSSSSSIFVRVVSSSQTPLSFTSTPLYKINTDRPFQLAASTDYNYNPSGLKWIYTTTGQAPTFLTPLTGTWLLTVGENSMTAGASYTFSLTYTDNAVKTTAVVSVTTNTPPSGGLLYLDKTTGTALMTIFNGQMLGWVDDDLPLSYSFSVAPSYISGQNEIAEYLITGPQSSPVFATYFARGMTTVIGYCYDSYGAKSSSTLSITISDLTDIVKISDQSQLIPYETTENNAVISLQMSGAVAIQLNATFTDESSVLAIKTRLLSIVNQAILTADSLYTDGSQSEAVYIYYASMMALEPIVRQPSSLSICNTTLNYLNDIQLERLAVKQTLTVSSSNAAATSTQNVLSTKQFINLSQALSKIIIYITDLSDSSELISSVTELIVNINKVMSLDLQLTEDARDISLDRINVKAAKDLITNLKGTTLSLNNGASVKIPQLSGSESVQVLAARIENNPFDTTSTVSLDEFIQVDFLNADTGATIAMKNLSDPFLISFNVTRDSLSILQQRVSQERDSNVLIWPECSFWKNTSWSSDGCSLYNMGEVYTYFEFGKSIPNYFQLVCACNHLSQFSINFRASQQLQVPSYIIRANDDPVFSFRYWESAIVIYLMFIGLASYFIGLSFAYYWDNFNPGLSIPSVETEKSFRYCDPKKVEAVLSQLERELIRQLQDSNKSKKTANPGVYISKILSTGLVNKLMQQNEKAPKGQIEAYDISDQMHPIETLLYDENDYESNEYEGSQHSNKFLYKDETMLSRIKKYMKKGVGDPRYNPTVTSDFDAKGPGMLSRKDLESTIAQLKLHMNHLETNTQASTPIDQFLSRYDDSLKLSPNIIRRLHLDDKELKKGDLKSLGYSPQEFAAIRCDKDDNVIPDTTLLTGGKYSEKIVEEVKRFYYTLKLGYWSLFWLYFKKEHKFFALFYNLHIEYTKKQMVTLLAIFCIIQLLLCQVFIAYMNWEWEKTYNQNGVCIWGCNYESQLLAGAICAIIPWPIFYLCKYLFARNSVEYAAAHAWKVQAYQNKHCREMIGTFGVFIMFISIIAAIVIISVYEPFSLIQGEDFAYCYLASVIWSFFIGEFLGTLIKAWFIWMASHDFHSQKPEERGFWSELSRNVLTYLPCLLPTEL</sequence>
<dbReference type="InterPro" id="IPR006212">
    <property type="entry name" value="Furin_repeat"/>
</dbReference>
<dbReference type="InterPro" id="IPR013320">
    <property type="entry name" value="ConA-like_dom_sf"/>
</dbReference>
<comment type="caution">
    <text evidence="5">The sequence shown here is derived from an EMBL/GenBank/DDBJ whole genome shotgun (WGS) entry which is preliminary data.</text>
</comment>
<dbReference type="InterPro" id="IPR002859">
    <property type="entry name" value="PKD/REJ-like"/>
</dbReference>
<feature type="domain" description="EGF-like" evidence="4">
    <location>
        <begin position="565"/>
        <end position="596"/>
    </location>
</feature>
<dbReference type="Proteomes" id="UP001162131">
    <property type="component" value="Unassembled WGS sequence"/>
</dbReference>
<feature type="transmembrane region" description="Helical" evidence="2">
    <location>
        <begin position="2254"/>
        <end position="2277"/>
    </location>
</feature>
<feature type="domain" description="EGF-like" evidence="4">
    <location>
        <begin position="945"/>
        <end position="976"/>
    </location>
</feature>
<keyword evidence="2" id="KW-0812">Transmembrane</keyword>
<feature type="transmembrane region" description="Helical" evidence="2">
    <location>
        <begin position="2347"/>
        <end position="2369"/>
    </location>
</feature>